<dbReference type="InterPro" id="IPR016477">
    <property type="entry name" value="Fructo-/Ketosamine-3-kinase"/>
</dbReference>
<dbReference type="GO" id="GO:0102193">
    <property type="term" value="F:protein-ribulosamine 3-kinase activity"/>
    <property type="evidence" value="ECO:0007669"/>
    <property type="project" value="UniProtKB-EC"/>
</dbReference>
<dbReference type="Proteomes" id="UP000236333">
    <property type="component" value="Unassembled WGS sequence"/>
</dbReference>
<keyword evidence="4" id="KW-1185">Reference proteome</keyword>
<dbReference type="Gene3D" id="3.90.1200.10">
    <property type="match status" value="1"/>
</dbReference>
<evidence type="ECO:0000313" key="3">
    <source>
        <dbReference type="EMBL" id="PNH06027.1"/>
    </source>
</evidence>
<comment type="caution">
    <text evidence="3">The sequence shown here is derived from an EMBL/GenBank/DDBJ whole genome shotgun (WGS) entry which is preliminary data.</text>
</comment>
<dbReference type="PANTHER" id="PTHR12149:SF8">
    <property type="entry name" value="PROTEIN-RIBULOSAMINE 3-KINASE"/>
    <property type="match status" value="1"/>
</dbReference>
<dbReference type="Gene3D" id="3.30.200.20">
    <property type="entry name" value="Phosphorylase Kinase, domain 1"/>
    <property type="match status" value="1"/>
</dbReference>
<dbReference type="InterPro" id="IPR011009">
    <property type="entry name" value="Kinase-like_dom_sf"/>
</dbReference>
<sequence>MPQTRDYPTNRSTRAGHPAANLWIAEHMGSGRVVKESFVSGSGWSSAYVMETEGKSDVAPCGGSLASGRVWTAGPGGRRFFVKTATGRDESMFRGEALGLQAMYDTNTIRIPQVHHYGTLESSPGSGPGGRGGSFIVMEHLDIRGGPSMAELGCRLARMHLAVPKDEHAAAGQFGFPLDNTLGGTPQANGWLGDWVVFLRDRRLVPQLQLTGDSRLKSMGEKLCAKLHTYFEGIK</sequence>
<dbReference type="EMBL" id="PGGS01000263">
    <property type="protein sequence ID" value="PNH06027.1"/>
    <property type="molecule type" value="Genomic_DNA"/>
</dbReference>
<comment type="catalytic activity">
    <reaction evidence="2">
        <text>N(6)-D-ribulosyl-L-lysyl-[protein] + ATP = N(6)-(3-O-phospho-D-ribulosyl)-L-lysyl-[protein] + ADP + H(+)</text>
        <dbReference type="Rhea" id="RHEA:48432"/>
        <dbReference type="Rhea" id="RHEA-COMP:12103"/>
        <dbReference type="Rhea" id="RHEA-COMP:12104"/>
        <dbReference type="ChEBI" id="CHEBI:15378"/>
        <dbReference type="ChEBI" id="CHEBI:30616"/>
        <dbReference type="ChEBI" id="CHEBI:90418"/>
        <dbReference type="ChEBI" id="CHEBI:90420"/>
        <dbReference type="ChEBI" id="CHEBI:456216"/>
        <dbReference type="EC" id="2.7.1.172"/>
    </reaction>
    <physiologicalReaction direction="left-to-right" evidence="2">
        <dbReference type="Rhea" id="RHEA:48433"/>
    </physiologicalReaction>
</comment>
<dbReference type="GO" id="GO:0016301">
    <property type="term" value="F:kinase activity"/>
    <property type="evidence" value="ECO:0007669"/>
    <property type="project" value="UniProtKB-KW"/>
</dbReference>
<proteinExistence type="predicted"/>
<dbReference type="PANTHER" id="PTHR12149">
    <property type="entry name" value="FRUCTOSAMINE 3 KINASE-RELATED PROTEIN"/>
    <property type="match status" value="1"/>
</dbReference>
<dbReference type="Pfam" id="PF03881">
    <property type="entry name" value="Fructosamin_kin"/>
    <property type="match status" value="1"/>
</dbReference>
<protein>
    <recommendedName>
        <fullName evidence="1">protein-ribulosamine 3-kinase</fullName>
        <ecNumber evidence="1">2.7.1.172</ecNumber>
    </recommendedName>
</protein>
<reference evidence="3 4" key="1">
    <citation type="journal article" date="2017" name="Mol. Biol. Evol.">
        <title>The 4-celled Tetrabaena socialis nuclear genome reveals the essential components for genetic control of cell number at the origin of multicellularity in the volvocine lineage.</title>
        <authorList>
            <person name="Featherston J."/>
            <person name="Arakaki Y."/>
            <person name="Hanschen E.R."/>
            <person name="Ferris P.J."/>
            <person name="Michod R.E."/>
            <person name="Olson B.J.S.C."/>
            <person name="Nozaki H."/>
            <person name="Durand P.M."/>
        </authorList>
    </citation>
    <scope>NUCLEOTIDE SEQUENCE [LARGE SCALE GENOMIC DNA]</scope>
    <source>
        <strain evidence="3 4">NIES-571</strain>
    </source>
</reference>
<name>A0A2J8A0H8_9CHLO</name>
<dbReference type="SUPFAM" id="SSF56112">
    <property type="entry name" value="Protein kinase-like (PK-like)"/>
    <property type="match status" value="1"/>
</dbReference>
<evidence type="ECO:0000313" key="4">
    <source>
        <dbReference type="Proteomes" id="UP000236333"/>
    </source>
</evidence>
<dbReference type="AlphaFoldDB" id="A0A2J8A0H8"/>
<keyword evidence="3" id="KW-0418">Kinase</keyword>
<feature type="non-terminal residue" evidence="3">
    <location>
        <position position="235"/>
    </location>
</feature>
<accession>A0A2J8A0H8</accession>
<organism evidence="3 4">
    <name type="scientific">Tetrabaena socialis</name>
    <dbReference type="NCBI Taxonomy" id="47790"/>
    <lineage>
        <taxon>Eukaryota</taxon>
        <taxon>Viridiplantae</taxon>
        <taxon>Chlorophyta</taxon>
        <taxon>core chlorophytes</taxon>
        <taxon>Chlorophyceae</taxon>
        <taxon>CS clade</taxon>
        <taxon>Chlamydomonadales</taxon>
        <taxon>Tetrabaenaceae</taxon>
        <taxon>Tetrabaena</taxon>
    </lineage>
</organism>
<keyword evidence="3" id="KW-0808">Transferase</keyword>
<dbReference type="OrthoDB" id="5772781at2759"/>
<gene>
    <name evidence="3" type="ORF">TSOC_007635</name>
</gene>
<evidence type="ECO:0000256" key="2">
    <source>
        <dbReference type="ARBA" id="ARBA00048655"/>
    </source>
</evidence>
<evidence type="ECO:0000256" key="1">
    <source>
        <dbReference type="ARBA" id="ARBA00011961"/>
    </source>
</evidence>
<dbReference type="EC" id="2.7.1.172" evidence="1"/>